<keyword evidence="1" id="KW-0175">Coiled coil</keyword>
<keyword evidence="4" id="KW-1185">Reference proteome</keyword>
<proteinExistence type="predicted"/>
<evidence type="ECO:0000313" key="3">
    <source>
        <dbReference type="EMBL" id="KAG2314153.1"/>
    </source>
</evidence>
<reference evidence="3 4" key="1">
    <citation type="submission" date="2020-02" db="EMBL/GenBank/DDBJ databases">
        <authorList>
            <person name="Ma Q."/>
            <person name="Huang Y."/>
            <person name="Song X."/>
            <person name="Pei D."/>
        </authorList>
    </citation>
    <scope>NUCLEOTIDE SEQUENCE [LARGE SCALE GENOMIC DNA]</scope>
    <source>
        <strain evidence="3">Sxm20200214</strain>
        <tissue evidence="3">Leaf</tissue>
    </source>
</reference>
<name>A0A8X8AX98_BRACI</name>
<feature type="coiled-coil region" evidence="1">
    <location>
        <begin position="1"/>
        <end position="55"/>
    </location>
</feature>
<evidence type="ECO:0000256" key="1">
    <source>
        <dbReference type="SAM" id="Coils"/>
    </source>
</evidence>
<feature type="transmembrane region" description="Helical" evidence="2">
    <location>
        <begin position="56"/>
        <end position="78"/>
    </location>
</feature>
<evidence type="ECO:0000256" key="2">
    <source>
        <dbReference type="SAM" id="Phobius"/>
    </source>
</evidence>
<sequence length="80" mass="9046">MRRQTHDINALREALDKANAQVAALEVSRLTGPRIEFLKAVEELLKQNVNDSEKKFLRFMVTSWGGFLVAASVLVYALKK</sequence>
<gene>
    <name evidence="3" type="ORF">Bca52824_017275</name>
</gene>
<keyword evidence="2" id="KW-1133">Transmembrane helix</keyword>
<accession>A0A8X8AX98</accession>
<keyword evidence="2" id="KW-0812">Transmembrane</keyword>
<protein>
    <submittedName>
        <fullName evidence="3">Uncharacterized protein</fullName>
    </submittedName>
</protein>
<evidence type="ECO:0000313" key="4">
    <source>
        <dbReference type="Proteomes" id="UP000886595"/>
    </source>
</evidence>
<dbReference type="EMBL" id="JAAMPC010000004">
    <property type="protein sequence ID" value="KAG2314153.1"/>
    <property type="molecule type" value="Genomic_DNA"/>
</dbReference>
<comment type="caution">
    <text evidence="3">The sequence shown here is derived from an EMBL/GenBank/DDBJ whole genome shotgun (WGS) entry which is preliminary data.</text>
</comment>
<dbReference type="AlphaFoldDB" id="A0A8X8AX98"/>
<organism evidence="3 4">
    <name type="scientific">Brassica carinata</name>
    <name type="common">Ethiopian mustard</name>
    <name type="synonym">Abyssinian cabbage</name>
    <dbReference type="NCBI Taxonomy" id="52824"/>
    <lineage>
        <taxon>Eukaryota</taxon>
        <taxon>Viridiplantae</taxon>
        <taxon>Streptophyta</taxon>
        <taxon>Embryophyta</taxon>
        <taxon>Tracheophyta</taxon>
        <taxon>Spermatophyta</taxon>
        <taxon>Magnoliopsida</taxon>
        <taxon>eudicotyledons</taxon>
        <taxon>Gunneridae</taxon>
        <taxon>Pentapetalae</taxon>
        <taxon>rosids</taxon>
        <taxon>malvids</taxon>
        <taxon>Brassicales</taxon>
        <taxon>Brassicaceae</taxon>
        <taxon>Brassiceae</taxon>
        <taxon>Brassica</taxon>
    </lineage>
</organism>
<dbReference type="Proteomes" id="UP000886595">
    <property type="component" value="Unassembled WGS sequence"/>
</dbReference>
<keyword evidence="2" id="KW-0472">Membrane</keyword>